<reference evidence="1 2" key="1">
    <citation type="submission" date="2018-09" db="EMBL/GenBank/DDBJ databases">
        <title>Insights into the microbiota of Asian seabass (Lates calcarifer) with tenacibaculosis symptoms and description of sp. nov. Tenacibaculum singaporense.</title>
        <authorList>
            <person name="Miyake S."/>
            <person name="Soh M."/>
            <person name="Azman M.N."/>
            <person name="Ngoh S.Y."/>
            <person name="Orban L."/>
        </authorList>
    </citation>
    <scope>NUCLEOTIDE SEQUENCE [LARGE SCALE GENOMIC DNA]</scope>
    <source>
        <strain evidence="1 2">DSM 106434</strain>
    </source>
</reference>
<gene>
    <name evidence="1" type="ORF">D6T69_06590</name>
</gene>
<sequence length="183" mass="22117">MDKKILLYIDKVLTNLRSHIQREGLNNRERDKLELRIEVFEEIRKAFEWKTSKEENKQSKRIFQLAKSREQGLDVKHQLNEINLYSKIREVIPYIMAVSYKINMEEKHLTEDLLNFCEKQLEIIDHSSYKNKVCFPSKKEVEEAFKCYTERIKPNKIPTLKIYKQPEVNKKIEELYKFFLSLS</sequence>
<dbReference type="AlphaFoldDB" id="A0A3S8R5Y8"/>
<protein>
    <submittedName>
        <fullName evidence="1">Uncharacterized protein</fullName>
    </submittedName>
</protein>
<accession>A0A3S8R5Y8</accession>
<dbReference type="Proteomes" id="UP000274593">
    <property type="component" value="Chromosome"/>
</dbReference>
<dbReference type="KEGG" id="tsig:D6T69_06590"/>
<evidence type="ECO:0000313" key="2">
    <source>
        <dbReference type="Proteomes" id="UP000274593"/>
    </source>
</evidence>
<organism evidence="1 2">
    <name type="scientific">Tenacibaculum singaporense</name>
    <dbReference type="NCBI Taxonomy" id="2358479"/>
    <lineage>
        <taxon>Bacteria</taxon>
        <taxon>Pseudomonadati</taxon>
        <taxon>Bacteroidota</taxon>
        <taxon>Flavobacteriia</taxon>
        <taxon>Flavobacteriales</taxon>
        <taxon>Flavobacteriaceae</taxon>
        <taxon>Tenacibaculum</taxon>
    </lineage>
</organism>
<dbReference type="RefSeq" id="WP_125066990.1">
    <property type="nucleotide sequence ID" value="NZ_CP032548.1"/>
</dbReference>
<dbReference type="EMBL" id="CP032548">
    <property type="protein sequence ID" value="AZJ35205.1"/>
    <property type="molecule type" value="Genomic_DNA"/>
</dbReference>
<proteinExistence type="predicted"/>
<name>A0A3S8R5Y8_9FLAO</name>
<evidence type="ECO:0000313" key="1">
    <source>
        <dbReference type="EMBL" id="AZJ35205.1"/>
    </source>
</evidence>
<keyword evidence="2" id="KW-1185">Reference proteome</keyword>